<organism evidence="2">
    <name type="scientific">Edwardsiella phage eiAU</name>
    <dbReference type="NCBI Taxonomy" id="945083"/>
    <lineage>
        <taxon>Viruses</taxon>
        <taxon>Duplodnaviria</taxon>
        <taxon>Heunggongvirae</taxon>
        <taxon>Uroviricota</taxon>
        <taxon>Caudoviricetes</taxon>
        <taxon>Eiauvirus</taxon>
        <taxon>Eiauvirus eiAU</taxon>
    </lineage>
</organism>
<evidence type="ECO:0000313" key="4">
    <source>
        <dbReference type="Proteomes" id="UP000019124"/>
    </source>
</evidence>
<dbReference type="EMBL" id="KF772233">
    <property type="protein sequence ID" value="AHG23426.1"/>
    <property type="molecule type" value="Genomic_DNA"/>
</dbReference>
<evidence type="ECO:0000313" key="2">
    <source>
        <dbReference type="EMBL" id="ADV36405.1"/>
    </source>
</evidence>
<protein>
    <submittedName>
        <fullName evidence="2">Uncharacterized protein eiAUOrf11</fullName>
    </submittedName>
</protein>
<dbReference type="EMBL" id="HQ824558">
    <property type="protein sequence ID" value="ADV36405.1"/>
    <property type="molecule type" value="Genomic_DNA"/>
</dbReference>
<keyword evidence="4" id="KW-1185">Reference proteome</keyword>
<dbReference type="Proteomes" id="UP000019124">
    <property type="component" value="Segment"/>
</dbReference>
<reference evidence="2" key="2">
    <citation type="journal article" date="2011" name="Virol. J.">
        <title>Comparative genomic analysis of bacteriophages specific to the channel catfish pathogen Edwardsiella ictaluri.</title>
        <authorList>
            <person name="Carrias A."/>
            <person name="Welch T.J."/>
            <person name="Waldbieser G.C."/>
            <person name="Mead D.A."/>
            <person name="Terhune J.S."/>
            <person name="Liles M.R."/>
        </authorList>
    </citation>
    <scope>NUCLEOTIDE SEQUENCE</scope>
</reference>
<name>E7EKQ0_9CAUD</name>
<evidence type="ECO:0000256" key="1">
    <source>
        <dbReference type="SAM" id="MobiDB-lite"/>
    </source>
</evidence>
<reference evidence="3 4" key="3">
    <citation type="submission" date="2013-10" db="EMBL/GenBank/DDBJ databases">
        <title>Identification of broad host specificity determinant of Edwardsiella ictaluri specific bacteriophages.</title>
        <authorList>
            <person name="Hossain M.J."/>
            <person name="Carrias A."/>
            <person name="Terhune J.S."/>
            <person name="Liles M.R."/>
        </authorList>
    </citation>
    <scope>NUCLEOTIDE SEQUENCE [LARGE SCALE GENOMIC DNA]</scope>
</reference>
<sequence>MTNQYQSQGVGVTQFNGMTPKKVIRIAGVDWHLRKDATDIAATFPHSEVQWLNVGCEPISLGNGQVHYCWILGVIVPPPGSIKAPINVLYVGFHQHKIMMSPNMLTPADQDRMHVYTCDYIDFAGSFIKQFLDITPPAAQEEQREPISPFPPQPAAVPQKGKEKGEVSEDDAE</sequence>
<reference evidence="2" key="1">
    <citation type="submission" date="2010-12" db="EMBL/GenBank/DDBJ databases">
        <authorList>
            <person name="Carrias A.A."/>
            <person name="Welch T.J."/>
            <person name="Waldbieser G.C."/>
            <person name="Mead D.A."/>
            <person name="Terhune J.S."/>
            <person name="Liles M.R."/>
        </authorList>
    </citation>
    <scope>NUCLEOTIDE SEQUENCE</scope>
</reference>
<accession>E7EKQ0</accession>
<gene>
    <name evidence="2" type="primary">eiAUOrf11</name>
    <name evidence="3" type="ORF">P858_10</name>
</gene>
<proteinExistence type="predicted"/>
<evidence type="ECO:0000313" key="3">
    <source>
        <dbReference type="EMBL" id="AHG23426.1"/>
    </source>
</evidence>
<feature type="region of interest" description="Disordered" evidence="1">
    <location>
        <begin position="138"/>
        <end position="173"/>
    </location>
</feature>